<keyword evidence="5 8" id="KW-0811">Translocation</keyword>
<gene>
    <name evidence="10" type="ORF">A1O3_08265</name>
</gene>
<dbReference type="InterPro" id="IPR035427">
    <property type="entry name" value="Tim10-like_dom_sf"/>
</dbReference>
<proteinExistence type="inferred from homology"/>
<evidence type="ECO:0000256" key="2">
    <source>
        <dbReference type="ARBA" id="ARBA00006720"/>
    </source>
</evidence>
<keyword evidence="8" id="KW-0813">Transport</keyword>
<evidence type="ECO:0000256" key="7">
    <source>
        <dbReference type="ARBA" id="ARBA00023186"/>
    </source>
</evidence>
<keyword evidence="3 8" id="KW-0472">Membrane</keyword>
<keyword evidence="11" id="KW-1185">Reference proteome</keyword>
<evidence type="ECO:0000313" key="11">
    <source>
        <dbReference type="Proteomes" id="UP000019478"/>
    </source>
</evidence>
<evidence type="ECO:0000256" key="1">
    <source>
        <dbReference type="ARBA" id="ARBA00004137"/>
    </source>
</evidence>
<comment type="domain">
    <text evidence="8">The twin CX3C motif contains 4 conserved Cys residues that form 2 disulfide bonds in the mitochondrial intermembrane space.</text>
</comment>
<keyword evidence="4 8" id="KW-0653">Protein transport</keyword>
<dbReference type="Pfam" id="PF02953">
    <property type="entry name" value="zf-Tim10_DDP"/>
    <property type="match status" value="1"/>
</dbReference>
<name>W9YCC0_9EURO</name>
<organism evidence="10 11">
    <name type="scientific">Capronia epimyces CBS 606.96</name>
    <dbReference type="NCBI Taxonomy" id="1182542"/>
    <lineage>
        <taxon>Eukaryota</taxon>
        <taxon>Fungi</taxon>
        <taxon>Dikarya</taxon>
        <taxon>Ascomycota</taxon>
        <taxon>Pezizomycotina</taxon>
        <taxon>Eurotiomycetes</taxon>
        <taxon>Chaetothyriomycetidae</taxon>
        <taxon>Chaetothyriales</taxon>
        <taxon>Herpotrichiellaceae</taxon>
        <taxon>Capronia</taxon>
    </lineage>
</organism>
<evidence type="ECO:0000313" key="10">
    <source>
        <dbReference type="EMBL" id="EXJ79979.1"/>
    </source>
</evidence>
<dbReference type="GO" id="GO:0005743">
    <property type="term" value="C:mitochondrial inner membrane"/>
    <property type="evidence" value="ECO:0007669"/>
    <property type="project" value="UniProtKB-SubCell"/>
</dbReference>
<evidence type="ECO:0000256" key="5">
    <source>
        <dbReference type="ARBA" id="ARBA00023010"/>
    </source>
</evidence>
<dbReference type="STRING" id="1182542.W9YCC0"/>
<dbReference type="Gene3D" id="1.10.287.810">
    <property type="entry name" value="Mitochondrial import inner membrane translocase subunit tim13 like domains"/>
    <property type="match status" value="1"/>
</dbReference>
<comment type="caution">
    <text evidence="10">The sequence shown here is derived from an EMBL/GenBank/DDBJ whole genome shotgun (WGS) entry which is preliminary data.</text>
</comment>
<dbReference type="eggNOG" id="KOG3489">
    <property type="taxonomic scope" value="Eukaryota"/>
</dbReference>
<dbReference type="GeneID" id="19172353"/>
<evidence type="ECO:0000256" key="4">
    <source>
        <dbReference type="ARBA" id="ARBA00022927"/>
    </source>
</evidence>
<evidence type="ECO:0000256" key="8">
    <source>
        <dbReference type="RuleBase" id="RU367043"/>
    </source>
</evidence>
<comment type="subcellular location">
    <subcellularLocation>
        <location evidence="1 8">Mitochondrion inner membrane</location>
        <topology evidence="1 8">Peripheral membrane protein</topology>
        <orientation evidence="1 8">Intermembrane side</orientation>
    </subcellularLocation>
</comment>
<keyword evidence="6 8" id="KW-1015">Disulfide bond</keyword>
<protein>
    <recommendedName>
        <fullName evidence="8">Mitochondrial import inner membrane translocase subunit</fullName>
    </recommendedName>
</protein>
<comment type="similarity">
    <text evidence="2 8">Belongs to the small Tim family.</text>
</comment>
<dbReference type="RefSeq" id="XP_007736553.1">
    <property type="nucleotide sequence ID" value="XM_007738363.1"/>
</dbReference>
<keyword evidence="8" id="KW-0496">Mitochondrion</keyword>
<dbReference type="Proteomes" id="UP000019478">
    <property type="component" value="Unassembled WGS sequence"/>
</dbReference>
<evidence type="ECO:0000259" key="9">
    <source>
        <dbReference type="Pfam" id="PF02953"/>
    </source>
</evidence>
<evidence type="ECO:0000256" key="6">
    <source>
        <dbReference type="ARBA" id="ARBA00023157"/>
    </source>
</evidence>
<keyword evidence="7 8" id="KW-0143">Chaperone</keyword>
<dbReference type="EMBL" id="AMGY01000007">
    <property type="protein sequence ID" value="EXJ79979.1"/>
    <property type="molecule type" value="Genomic_DNA"/>
</dbReference>
<dbReference type="InterPro" id="IPR004217">
    <property type="entry name" value="Tim10-like"/>
</dbReference>
<feature type="domain" description="Tim10-like" evidence="9">
    <location>
        <begin position="27"/>
        <end position="89"/>
    </location>
</feature>
<accession>W9YCC0</accession>
<comment type="function">
    <text evidence="8">Mitochondrial intermembrane chaperone that participates in the import and insertion of some multi-pass transmembrane proteins into the mitochondrial inner membrane. Also required for the transfer of beta-barrel precursors from the TOM complex to the sorting and assembly machinery (SAM complex) of the outer membrane. Acts as a chaperone-like protein that protects the hydrophobic precursors from aggregation and guide them through the mitochondrial intermembrane space.</text>
</comment>
<dbReference type="GO" id="GO:0015031">
    <property type="term" value="P:protein transport"/>
    <property type="evidence" value="ECO:0007669"/>
    <property type="project" value="UniProtKB-KW"/>
</dbReference>
<comment type="subunit">
    <text evidence="8">Heterohexamer.</text>
</comment>
<reference evidence="10 11" key="1">
    <citation type="submission" date="2013-03" db="EMBL/GenBank/DDBJ databases">
        <title>The Genome Sequence of Capronia epimyces CBS 606.96.</title>
        <authorList>
            <consortium name="The Broad Institute Genomics Platform"/>
            <person name="Cuomo C."/>
            <person name="de Hoog S."/>
            <person name="Gorbushina A."/>
            <person name="Walker B."/>
            <person name="Young S.K."/>
            <person name="Zeng Q."/>
            <person name="Gargeya S."/>
            <person name="Fitzgerald M."/>
            <person name="Haas B."/>
            <person name="Abouelleil A."/>
            <person name="Allen A.W."/>
            <person name="Alvarado L."/>
            <person name="Arachchi H.M."/>
            <person name="Berlin A.M."/>
            <person name="Chapman S.B."/>
            <person name="Gainer-Dewar J."/>
            <person name="Goldberg J."/>
            <person name="Griggs A."/>
            <person name="Gujja S."/>
            <person name="Hansen M."/>
            <person name="Howarth C."/>
            <person name="Imamovic A."/>
            <person name="Ireland A."/>
            <person name="Larimer J."/>
            <person name="McCowan C."/>
            <person name="Murphy C."/>
            <person name="Pearson M."/>
            <person name="Poon T.W."/>
            <person name="Priest M."/>
            <person name="Roberts A."/>
            <person name="Saif S."/>
            <person name="Shea T."/>
            <person name="Sisk P."/>
            <person name="Sykes S."/>
            <person name="Wortman J."/>
            <person name="Nusbaum C."/>
            <person name="Birren B."/>
        </authorList>
    </citation>
    <scope>NUCLEOTIDE SEQUENCE [LARGE SCALE GENOMIC DNA]</scope>
    <source>
        <strain evidence="10 11">CBS 606.96</strain>
    </source>
</reference>
<dbReference type="HOGENOM" id="CLU_141397_1_0_1"/>
<keyword evidence="3 8" id="KW-0999">Mitochondrion inner membrane</keyword>
<evidence type="ECO:0000256" key="3">
    <source>
        <dbReference type="ARBA" id="ARBA00022792"/>
    </source>
</evidence>
<dbReference type="SUPFAM" id="SSF144122">
    <property type="entry name" value="Tim10-like"/>
    <property type="match status" value="1"/>
</dbReference>
<dbReference type="AlphaFoldDB" id="W9YCC0"/>
<dbReference type="OrthoDB" id="344165at2759"/>
<sequence>MDDLDLNITQQDLTRLTPGEQQQLQNFVQVQVQRAQIQKNIHDITEMCFKKCVTGTISSGKLAGKEDSCMANCVDRFLDTNTVILKHLETLRARQ</sequence>